<dbReference type="Proteomes" id="UP000444721">
    <property type="component" value="Unassembled WGS sequence"/>
</dbReference>
<accession>A0A6A5C9U0</accession>
<dbReference type="GO" id="GO:0005737">
    <property type="term" value="C:cytoplasm"/>
    <property type="evidence" value="ECO:0007669"/>
    <property type="project" value="TreeGrafter"/>
</dbReference>
<keyword evidence="13" id="KW-1185">Reference proteome</keyword>
<feature type="compositionally biased region" description="Basic and acidic residues" evidence="10">
    <location>
        <begin position="9"/>
        <end position="19"/>
    </location>
</feature>
<dbReference type="OrthoDB" id="5034579at2759"/>
<evidence type="ECO:0000256" key="3">
    <source>
        <dbReference type="ARBA" id="ARBA00022898"/>
    </source>
</evidence>
<dbReference type="InterPro" id="IPR009006">
    <property type="entry name" value="Ala_racemase/Decarboxylase_C"/>
</dbReference>
<dbReference type="Gene3D" id="2.40.37.10">
    <property type="entry name" value="Lyase, Ornithine Decarboxylase, Chain A, domain 1"/>
    <property type="match status" value="1"/>
</dbReference>
<dbReference type="CDD" id="cd00622">
    <property type="entry name" value="PLPDE_III_ODC"/>
    <property type="match status" value="1"/>
</dbReference>
<evidence type="ECO:0000259" key="11">
    <source>
        <dbReference type="Pfam" id="PF02784"/>
    </source>
</evidence>
<dbReference type="PRINTS" id="PR01182">
    <property type="entry name" value="ORNDCRBXLASE"/>
</dbReference>
<evidence type="ECO:0000256" key="5">
    <source>
        <dbReference type="ARBA" id="ARBA00034115"/>
    </source>
</evidence>
<keyword evidence="3 9" id="KW-0663">Pyridoxal phosphate</keyword>
<feature type="domain" description="Orn/DAP/Arg decarboxylase 2 N-terminal" evidence="11">
    <location>
        <begin position="293"/>
        <end position="483"/>
    </location>
</feature>
<feature type="modified residue" description="N6-(pyridoxal phosphate)lysine" evidence="9">
    <location>
        <position position="224"/>
    </location>
</feature>
<keyword evidence="4" id="KW-0456">Lyase</keyword>
<dbReference type="InterPro" id="IPR002433">
    <property type="entry name" value="Orn_de-COase"/>
</dbReference>
<dbReference type="SUPFAM" id="SSF51419">
    <property type="entry name" value="PLP-binding barrel"/>
    <property type="match status" value="1"/>
</dbReference>
<protein>
    <recommendedName>
        <fullName evidence="6">ornithine decarboxylase</fullName>
        <ecNumber evidence="6">4.1.1.17</ecNumber>
    </recommendedName>
</protein>
<evidence type="ECO:0000256" key="4">
    <source>
        <dbReference type="ARBA" id="ARBA00023239"/>
    </source>
</evidence>
<dbReference type="GO" id="GO:0033387">
    <property type="term" value="P:putrescine biosynthetic process from arginine, via ornithine"/>
    <property type="evidence" value="ECO:0007669"/>
    <property type="project" value="TreeGrafter"/>
</dbReference>
<evidence type="ECO:0000256" key="2">
    <source>
        <dbReference type="ARBA" id="ARBA00008872"/>
    </source>
</evidence>
<comment type="caution">
    <text evidence="12">The sequence shown here is derived from an EMBL/GenBank/DDBJ whole genome shotgun (WGS) entry which is preliminary data.</text>
</comment>
<comment type="cofactor">
    <cofactor evidence="1 9">
        <name>pyridoxal 5'-phosphate</name>
        <dbReference type="ChEBI" id="CHEBI:597326"/>
    </cofactor>
</comment>
<comment type="catalytic activity">
    <reaction evidence="8">
        <text>L-ornithine + H(+) = putrescine + CO2</text>
        <dbReference type="Rhea" id="RHEA:22964"/>
        <dbReference type="ChEBI" id="CHEBI:15378"/>
        <dbReference type="ChEBI" id="CHEBI:16526"/>
        <dbReference type="ChEBI" id="CHEBI:46911"/>
        <dbReference type="ChEBI" id="CHEBI:326268"/>
        <dbReference type="EC" id="4.1.1.17"/>
    </reaction>
</comment>
<evidence type="ECO:0000256" key="6">
    <source>
        <dbReference type="ARBA" id="ARBA00034138"/>
    </source>
</evidence>
<gene>
    <name evidence="12" type="ORF">FDP41_011378</name>
</gene>
<organism evidence="12 13">
    <name type="scientific">Naegleria fowleri</name>
    <name type="common">Brain eating amoeba</name>
    <dbReference type="NCBI Taxonomy" id="5763"/>
    <lineage>
        <taxon>Eukaryota</taxon>
        <taxon>Discoba</taxon>
        <taxon>Heterolobosea</taxon>
        <taxon>Tetramitia</taxon>
        <taxon>Eutetramitia</taxon>
        <taxon>Vahlkampfiidae</taxon>
        <taxon>Naegleria</taxon>
    </lineage>
</organism>
<dbReference type="InterPro" id="IPR000183">
    <property type="entry name" value="Orn/DAP/Arg_de-COase"/>
</dbReference>
<dbReference type="PANTHER" id="PTHR11482">
    <property type="entry name" value="ARGININE/DIAMINOPIMELATE/ORNITHINE DECARBOXYLASE"/>
    <property type="match status" value="1"/>
</dbReference>
<evidence type="ECO:0000256" key="10">
    <source>
        <dbReference type="SAM" id="MobiDB-lite"/>
    </source>
</evidence>
<dbReference type="VEuPathDB" id="AmoebaDB:FDP41_011378"/>
<evidence type="ECO:0000256" key="1">
    <source>
        <dbReference type="ARBA" id="ARBA00001933"/>
    </source>
</evidence>
<comment type="pathway">
    <text evidence="5">Amine and polyamine biosynthesis; putrescine biosynthesis via L-ornithine pathway; putrescine from L-ornithine: step 1/1.</text>
</comment>
<dbReference type="GeneID" id="68118593"/>
<feature type="compositionally biased region" description="Low complexity" evidence="10">
    <location>
        <begin position="64"/>
        <end position="74"/>
    </location>
</feature>
<evidence type="ECO:0000256" key="8">
    <source>
        <dbReference type="ARBA" id="ARBA00049127"/>
    </source>
</evidence>
<dbReference type="AlphaFoldDB" id="A0A6A5C9U0"/>
<comment type="similarity">
    <text evidence="2">Belongs to the Orn/Lys/Arg decarboxylase class-II family.</text>
</comment>
<evidence type="ECO:0000313" key="12">
    <source>
        <dbReference type="EMBL" id="KAF0982448.1"/>
    </source>
</evidence>
<feature type="compositionally biased region" description="Low complexity" evidence="10">
    <location>
        <begin position="38"/>
        <end position="50"/>
    </location>
</feature>
<proteinExistence type="inferred from homology"/>
<dbReference type="VEuPathDB" id="AmoebaDB:NfTy_019510"/>
<name>A0A6A5C9U0_NAEFO</name>
<dbReference type="InterPro" id="IPR029066">
    <property type="entry name" value="PLP-binding_barrel"/>
</dbReference>
<dbReference type="VEuPathDB" id="AmoebaDB:NF0034670"/>
<dbReference type="RefSeq" id="XP_044567161.1">
    <property type="nucleotide sequence ID" value="XM_044701779.1"/>
</dbReference>
<dbReference type="EC" id="4.1.1.17" evidence="6"/>
<dbReference type="EMBL" id="VFQX01000009">
    <property type="protein sequence ID" value="KAF0982448.1"/>
    <property type="molecule type" value="Genomic_DNA"/>
</dbReference>
<evidence type="ECO:0000256" key="9">
    <source>
        <dbReference type="PIRSR" id="PIRSR600183-50"/>
    </source>
</evidence>
<evidence type="ECO:0000313" key="13">
    <source>
        <dbReference type="Proteomes" id="UP000444721"/>
    </source>
</evidence>
<dbReference type="InterPro" id="IPR022653">
    <property type="entry name" value="De-COase2_pyr-phos_BS"/>
</dbReference>
<dbReference type="Pfam" id="PF02784">
    <property type="entry name" value="Orn_Arg_deC_N"/>
    <property type="match status" value="2"/>
</dbReference>
<dbReference type="GO" id="GO:0004586">
    <property type="term" value="F:ornithine decarboxylase activity"/>
    <property type="evidence" value="ECO:0007669"/>
    <property type="project" value="UniProtKB-EC"/>
</dbReference>
<feature type="domain" description="Orn/DAP/Arg decarboxylase 2 N-terminal" evidence="11">
    <location>
        <begin position="188"/>
        <end position="256"/>
    </location>
</feature>
<comment type="subunit">
    <text evidence="7">Homodimer. Only the dimer is catalytically active, as the active sites are constructed of residues from both monomers.</text>
</comment>
<dbReference type="Gene3D" id="3.20.20.10">
    <property type="entry name" value="Alanine racemase"/>
    <property type="match status" value="1"/>
</dbReference>
<sequence length="624" mass="70406">MISSNNNGSDHHQREERKQSLGIPTVTITSNNERMDGSTHSSEYNSRSSSPNTNAVVTENTQASLTTSSSTSSLGGMKRVKSIEFLHLGYEHHDPGEFVNSSLRRKKNQNSESMPRVVSHATLNSLPPHCESSAWVLSLQSLFENYFNAELHSIKDQQTHLNNTVRRIVKKITEKKQALESFFVVDLSHIVRQIERWKKAMTFISNGPCVANYGGIIRPMYAVKCNPNANIIKIVYLMGGGFDCASQQEISMVCRLCREMDEWLEKNPQYYESLTVVNPELTLEQIKSRRFNPATDIIFAHPCKPISHILYASQQAGVEWTTLDSVCEVEKLAEHWKHCKGVIRIKTDDAHSAIGFSEKFGTTKHGAIKIMERAKELGINLVGVSFHVGTNCEDVQSYVKALRDTAEICKTAKDHFGFTFNLIDIGGGFMSRLKSALPMETVATEIIPLIMETFSRSETTSENDVVDRSTVRIIAEPGRYVVSRSHTLVCHIHTKKDLREENAIRVAELLQQGVDVESLPLLDDFHYYIDDGIYGSFNNVVYDHVQLVVNTVMTKKANKNQEKHPSTLWGTTCDSLDILFKGYPLPELSVGDHLFFHNFGAYTTASSSEFNGFKNNRLHYIWRN</sequence>
<reference evidence="12 13" key="1">
    <citation type="journal article" date="2019" name="Sci. Rep.">
        <title>Nanopore sequencing improves the draft genome of the human pathogenic amoeba Naegleria fowleri.</title>
        <authorList>
            <person name="Liechti N."/>
            <person name="Schurch N."/>
            <person name="Bruggmann R."/>
            <person name="Wittwer M."/>
        </authorList>
    </citation>
    <scope>NUCLEOTIDE SEQUENCE [LARGE SCALE GENOMIC DNA]</scope>
    <source>
        <strain evidence="12 13">ATCC 30894</strain>
    </source>
</reference>
<feature type="region of interest" description="Disordered" evidence="10">
    <location>
        <begin position="1"/>
        <end position="74"/>
    </location>
</feature>
<feature type="active site" description="Proton donor" evidence="9">
    <location>
        <position position="573"/>
    </location>
</feature>
<feature type="compositionally biased region" description="Polar residues" evidence="10">
    <location>
        <begin position="51"/>
        <end position="63"/>
    </location>
</feature>
<dbReference type="PRINTS" id="PR01179">
    <property type="entry name" value="ODADCRBXLASE"/>
</dbReference>
<dbReference type="SUPFAM" id="SSF50621">
    <property type="entry name" value="Alanine racemase C-terminal domain-like"/>
    <property type="match status" value="1"/>
</dbReference>
<dbReference type="PROSITE" id="PS00878">
    <property type="entry name" value="ODR_DC_2_1"/>
    <property type="match status" value="1"/>
</dbReference>
<dbReference type="PANTHER" id="PTHR11482:SF6">
    <property type="entry name" value="ORNITHINE DECARBOXYLASE 1-RELATED"/>
    <property type="match status" value="1"/>
</dbReference>
<dbReference type="InterPro" id="IPR022644">
    <property type="entry name" value="De-COase2_N"/>
</dbReference>
<evidence type="ECO:0000256" key="7">
    <source>
        <dbReference type="ARBA" id="ARBA00046672"/>
    </source>
</evidence>